<protein>
    <submittedName>
        <fullName evidence="2">Uncharacterized protein</fullName>
    </submittedName>
</protein>
<proteinExistence type="predicted"/>
<keyword evidence="3" id="KW-1185">Reference proteome</keyword>
<feature type="region of interest" description="Disordered" evidence="1">
    <location>
        <begin position="1"/>
        <end position="24"/>
    </location>
</feature>
<evidence type="ECO:0000313" key="3">
    <source>
        <dbReference type="Proteomes" id="UP000625711"/>
    </source>
</evidence>
<sequence>MPVRHIKTRTGRHRDGGGPVDISPTRKKYTSLDLRSNHIFSRETLPGVAAISVIFLIRDRDKSLAEFLRAPSVYLAIISRASGRYYGLVPSPPPNGSGGTVSPARVTLPRSYRRDYKFFLGVF</sequence>
<dbReference type="AlphaFoldDB" id="A0A834I2S3"/>
<evidence type="ECO:0000313" key="2">
    <source>
        <dbReference type="EMBL" id="KAF7271432.1"/>
    </source>
</evidence>
<name>A0A834I2S3_RHYFE</name>
<comment type="caution">
    <text evidence="2">The sequence shown here is derived from an EMBL/GenBank/DDBJ whole genome shotgun (WGS) entry which is preliminary data.</text>
</comment>
<reference evidence="2" key="1">
    <citation type="submission" date="2020-08" db="EMBL/GenBank/DDBJ databases">
        <title>Genome sequencing and assembly of the red palm weevil Rhynchophorus ferrugineus.</title>
        <authorList>
            <person name="Dias G.B."/>
            <person name="Bergman C.M."/>
            <person name="Manee M."/>
        </authorList>
    </citation>
    <scope>NUCLEOTIDE SEQUENCE</scope>
    <source>
        <strain evidence="2">AA-2017</strain>
        <tissue evidence="2">Whole larva</tissue>
    </source>
</reference>
<accession>A0A834I2S3</accession>
<evidence type="ECO:0000256" key="1">
    <source>
        <dbReference type="SAM" id="MobiDB-lite"/>
    </source>
</evidence>
<gene>
    <name evidence="2" type="ORF">GWI33_015689</name>
</gene>
<dbReference type="EMBL" id="JAACXV010013966">
    <property type="protein sequence ID" value="KAF7271432.1"/>
    <property type="molecule type" value="Genomic_DNA"/>
</dbReference>
<feature type="compositionally biased region" description="Basic residues" evidence="1">
    <location>
        <begin position="1"/>
        <end position="12"/>
    </location>
</feature>
<organism evidence="2 3">
    <name type="scientific">Rhynchophorus ferrugineus</name>
    <name type="common">Red palm weevil</name>
    <name type="synonym">Curculio ferrugineus</name>
    <dbReference type="NCBI Taxonomy" id="354439"/>
    <lineage>
        <taxon>Eukaryota</taxon>
        <taxon>Metazoa</taxon>
        <taxon>Ecdysozoa</taxon>
        <taxon>Arthropoda</taxon>
        <taxon>Hexapoda</taxon>
        <taxon>Insecta</taxon>
        <taxon>Pterygota</taxon>
        <taxon>Neoptera</taxon>
        <taxon>Endopterygota</taxon>
        <taxon>Coleoptera</taxon>
        <taxon>Polyphaga</taxon>
        <taxon>Cucujiformia</taxon>
        <taxon>Curculionidae</taxon>
        <taxon>Dryophthorinae</taxon>
        <taxon>Rhynchophorus</taxon>
    </lineage>
</organism>
<dbReference type="Proteomes" id="UP000625711">
    <property type="component" value="Unassembled WGS sequence"/>
</dbReference>